<dbReference type="Proteomes" id="UP001648503">
    <property type="component" value="Unassembled WGS sequence"/>
</dbReference>
<feature type="signal peptide" evidence="2">
    <location>
        <begin position="1"/>
        <end position="20"/>
    </location>
</feature>
<accession>A0ABQ8F7Q3</accession>
<feature type="region of interest" description="Disordered" evidence="1">
    <location>
        <begin position="29"/>
        <end position="281"/>
    </location>
</feature>
<proteinExistence type="predicted"/>
<feature type="compositionally biased region" description="Basic and acidic residues" evidence="1">
    <location>
        <begin position="226"/>
        <end position="237"/>
    </location>
</feature>
<keyword evidence="2" id="KW-0732">Signal</keyword>
<sequence>MKIAAILVISLLAIIGGAAPAPALNDDDLQLYKRQAPPPPPPPAPPLPLNLDDSKTYDWRAKLKEKKNNKPAGEGGPAKAPQPSGPFQLGQIPEGGFHLKSVNRDKKLWDAEPGSEDGVIKNNDDPDFKPKPKAKPKSSSNTPGKVKIPDFDQQSTVVDTDVQDTPPSSPSSPPPPPPPPPPAPPLPPNNGGRIPQVKLKPTTRKHKPEPPAPEPPLHKFRLRKTSYRDDPKGRNSENSDTDEEQTGRDSPASRQRKSSPGRTSPKVAPRRLRLKKEETKE</sequence>
<keyword evidence="4" id="KW-1185">Reference proteome</keyword>
<protein>
    <submittedName>
        <fullName evidence="3">Uncharacterized protein</fullName>
    </submittedName>
</protein>
<evidence type="ECO:0000256" key="1">
    <source>
        <dbReference type="SAM" id="MobiDB-lite"/>
    </source>
</evidence>
<feature type="compositionally biased region" description="Basic and acidic residues" evidence="1">
    <location>
        <begin position="52"/>
        <end position="68"/>
    </location>
</feature>
<name>A0ABQ8F7Q3_9FUNG</name>
<evidence type="ECO:0000256" key="2">
    <source>
        <dbReference type="SAM" id="SignalP"/>
    </source>
</evidence>
<feature type="compositionally biased region" description="Basic and acidic residues" evidence="1">
    <location>
        <begin position="118"/>
        <end position="130"/>
    </location>
</feature>
<evidence type="ECO:0000313" key="3">
    <source>
        <dbReference type="EMBL" id="KAH6592090.1"/>
    </source>
</evidence>
<evidence type="ECO:0000313" key="4">
    <source>
        <dbReference type="Proteomes" id="UP001648503"/>
    </source>
</evidence>
<feature type="compositionally biased region" description="Pro residues" evidence="1">
    <location>
        <begin position="167"/>
        <end position="188"/>
    </location>
</feature>
<gene>
    <name evidence="3" type="ORF">BASA50_008236</name>
</gene>
<feature type="compositionally biased region" description="Pro residues" evidence="1">
    <location>
        <begin position="36"/>
        <end position="48"/>
    </location>
</feature>
<organism evidence="3 4">
    <name type="scientific">Batrachochytrium salamandrivorans</name>
    <dbReference type="NCBI Taxonomy" id="1357716"/>
    <lineage>
        <taxon>Eukaryota</taxon>
        <taxon>Fungi</taxon>
        <taxon>Fungi incertae sedis</taxon>
        <taxon>Chytridiomycota</taxon>
        <taxon>Chytridiomycota incertae sedis</taxon>
        <taxon>Chytridiomycetes</taxon>
        <taxon>Rhizophydiales</taxon>
        <taxon>Rhizophydiales incertae sedis</taxon>
        <taxon>Batrachochytrium</taxon>
    </lineage>
</organism>
<reference evidence="3 4" key="1">
    <citation type="submission" date="2021-02" db="EMBL/GenBank/DDBJ databases">
        <title>Variation within the Batrachochytrium salamandrivorans European outbreak.</title>
        <authorList>
            <person name="Kelly M."/>
            <person name="Pasmans F."/>
            <person name="Shea T.P."/>
            <person name="Munoz J.F."/>
            <person name="Carranza S."/>
            <person name="Cuomo C.A."/>
            <person name="Martel A."/>
        </authorList>
    </citation>
    <scope>NUCLEOTIDE SEQUENCE [LARGE SCALE GENOMIC DNA]</scope>
    <source>
        <strain evidence="3 4">AMFP18/2</strain>
    </source>
</reference>
<comment type="caution">
    <text evidence="3">The sequence shown here is derived from an EMBL/GenBank/DDBJ whole genome shotgun (WGS) entry which is preliminary data.</text>
</comment>
<dbReference type="EMBL" id="JAFCIX010000390">
    <property type="protein sequence ID" value="KAH6592090.1"/>
    <property type="molecule type" value="Genomic_DNA"/>
</dbReference>
<feature type="chain" id="PRO_5046577090" evidence="2">
    <location>
        <begin position="21"/>
        <end position="281"/>
    </location>
</feature>